<dbReference type="GO" id="GO:0051301">
    <property type="term" value="P:cell division"/>
    <property type="evidence" value="ECO:0007669"/>
    <property type="project" value="UniProtKB-KW"/>
</dbReference>
<dbReference type="GO" id="GO:0005737">
    <property type="term" value="C:cytoplasm"/>
    <property type="evidence" value="ECO:0007669"/>
    <property type="project" value="UniProtKB-SubCell"/>
</dbReference>
<evidence type="ECO:0000256" key="12">
    <source>
        <dbReference type="ARBA" id="ARBA00023316"/>
    </source>
</evidence>
<keyword evidence="9 14" id="KW-0133">Cell shape</keyword>
<keyword evidence="19" id="KW-1185">Reference proteome</keyword>
<dbReference type="InterPro" id="IPR000713">
    <property type="entry name" value="Mur_ligase_N"/>
</dbReference>
<evidence type="ECO:0000256" key="5">
    <source>
        <dbReference type="ARBA" id="ARBA00022598"/>
    </source>
</evidence>
<protein>
    <recommendedName>
        <fullName evidence="3 14">UDP-N-acetylmuramate--L-alanine ligase</fullName>
        <ecNumber evidence="3 14">6.3.2.8</ecNumber>
    </recommendedName>
    <alternativeName>
        <fullName evidence="14">UDP-N-acetylmuramoyl-L-alanine synthetase</fullName>
    </alternativeName>
</protein>
<dbReference type="eggNOG" id="COG0773">
    <property type="taxonomic scope" value="Bacteria"/>
</dbReference>
<evidence type="ECO:0000256" key="2">
    <source>
        <dbReference type="ARBA" id="ARBA00004752"/>
    </source>
</evidence>
<evidence type="ECO:0000256" key="11">
    <source>
        <dbReference type="ARBA" id="ARBA00023306"/>
    </source>
</evidence>
<evidence type="ECO:0000259" key="15">
    <source>
        <dbReference type="Pfam" id="PF01225"/>
    </source>
</evidence>
<keyword evidence="10 14" id="KW-0573">Peptidoglycan synthesis</keyword>
<comment type="function">
    <text evidence="14">Cell wall formation.</text>
</comment>
<evidence type="ECO:0000256" key="7">
    <source>
        <dbReference type="ARBA" id="ARBA00022741"/>
    </source>
</evidence>
<comment type="similarity">
    <text evidence="14">Belongs to the MurCDEF family.</text>
</comment>
<dbReference type="InterPro" id="IPR036615">
    <property type="entry name" value="Mur_ligase_C_dom_sf"/>
</dbReference>
<keyword evidence="8 14" id="KW-0067">ATP-binding</keyword>
<dbReference type="InterPro" id="IPR036565">
    <property type="entry name" value="Mur-like_cat_sf"/>
</dbReference>
<keyword evidence="11 14" id="KW-0131">Cell cycle</keyword>
<feature type="domain" description="Mur ligase N-terminal catalytic" evidence="15">
    <location>
        <begin position="20"/>
        <end position="118"/>
    </location>
</feature>
<feature type="binding site" evidence="14">
    <location>
        <begin position="126"/>
        <end position="132"/>
    </location>
    <ligand>
        <name>ATP</name>
        <dbReference type="ChEBI" id="CHEBI:30616"/>
    </ligand>
</feature>
<evidence type="ECO:0000313" key="18">
    <source>
        <dbReference type="EMBL" id="KRT36285.1"/>
    </source>
</evidence>
<dbReference type="GO" id="GO:0005524">
    <property type="term" value="F:ATP binding"/>
    <property type="evidence" value="ECO:0007669"/>
    <property type="project" value="UniProtKB-UniRule"/>
</dbReference>
<keyword evidence="5 14" id="KW-0436">Ligase</keyword>
<dbReference type="Gene3D" id="3.40.1190.10">
    <property type="entry name" value="Mur-like, catalytic domain"/>
    <property type="match status" value="1"/>
</dbReference>
<dbReference type="Proteomes" id="UP000005273">
    <property type="component" value="Unassembled WGS sequence"/>
</dbReference>
<dbReference type="SUPFAM" id="SSF53244">
    <property type="entry name" value="MurD-like peptide ligases, peptide-binding domain"/>
    <property type="match status" value="1"/>
</dbReference>
<feature type="domain" description="Mur ligase central" evidence="17">
    <location>
        <begin position="124"/>
        <end position="304"/>
    </location>
</feature>
<evidence type="ECO:0000256" key="14">
    <source>
        <dbReference type="HAMAP-Rule" id="MF_00046"/>
    </source>
</evidence>
<dbReference type="UniPathway" id="UPA00219"/>
<dbReference type="PANTHER" id="PTHR43445">
    <property type="entry name" value="UDP-N-ACETYLMURAMATE--L-ALANINE LIGASE-RELATED"/>
    <property type="match status" value="1"/>
</dbReference>
<dbReference type="InterPro" id="IPR004101">
    <property type="entry name" value="Mur_ligase_C"/>
</dbReference>
<evidence type="ECO:0000256" key="8">
    <source>
        <dbReference type="ARBA" id="ARBA00022840"/>
    </source>
</evidence>
<organism evidence="18 19">
    <name type="scientific">Acetomicrobium hydrogeniformans ATCC BAA-1850</name>
    <dbReference type="NCBI Taxonomy" id="592015"/>
    <lineage>
        <taxon>Bacteria</taxon>
        <taxon>Thermotogati</taxon>
        <taxon>Synergistota</taxon>
        <taxon>Synergistia</taxon>
        <taxon>Synergistales</taxon>
        <taxon>Acetomicrobiaceae</taxon>
        <taxon>Acetomicrobium</taxon>
    </lineage>
</organism>
<dbReference type="InterPro" id="IPR013221">
    <property type="entry name" value="Mur_ligase_cen"/>
</dbReference>
<sequence>MGVFKNINEKMLLGDGIKYLHLMGVGGAGMSGLAHLLKEMGYEVSGCDVTRTNYVYNLEKLGVKVLCGHGASHIDIFRPDMLVYSSAIAWDNDELVYARKAGVNVARRGDILSSIFNRLKGIGVAGAHGKTTTSSMIATVLDAAGLDPTIAIGGEVSDIGGNARLGHGDYMVSELDESDGSFELFSCYIPVVTNIDWDHVNFYPTFQSVQDAFVRFLSKRKDDGKIIICGEDTGCQSVAGKFAPQCITYGWGMQWDWGAVGVNHSVGGGVSFTVVKRGAEIGEINLRVSGEHNVLNALAACAVCDLLGISFNTIRHALHKFKGTKRRLQCLGVCDDIYFYDDYGHHPREVQATLDTLRNIFPSRRLVVIFQPHRYSRTKAMYRKFAEALMKADLVYILPVYPADEKLELSISSDLIVDSLTSECGHKNCLSLSDDEVVSKVAENILPGDILLTLGAGNVNIYGNQILNLIASNNKKQGTVSMQWT</sequence>
<name>A0A0T5XD42_9BACT</name>
<evidence type="ECO:0000259" key="16">
    <source>
        <dbReference type="Pfam" id="PF02875"/>
    </source>
</evidence>
<proteinExistence type="inferred from homology"/>
<dbReference type="GO" id="GO:0009252">
    <property type="term" value="P:peptidoglycan biosynthetic process"/>
    <property type="evidence" value="ECO:0007669"/>
    <property type="project" value="UniProtKB-UniRule"/>
</dbReference>
<comment type="caution">
    <text evidence="18">The sequence shown here is derived from an EMBL/GenBank/DDBJ whole genome shotgun (WGS) entry which is preliminary data.</text>
</comment>
<dbReference type="Gene3D" id="3.90.190.20">
    <property type="entry name" value="Mur ligase, C-terminal domain"/>
    <property type="match status" value="1"/>
</dbReference>
<dbReference type="EMBL" id="ACJX03000001">
    <property type="protein sequence ID" value="KRT36285.1"/>
    <property type="molecule type" value="Genomic_DNA"/>
</dbReference>
<dbReference type="GO" id="GO:0071555">
    <property type="term" value="P:cell wall organization"/>
    <property type="evidence" value="ECO:0007669"/>
    <property type="project" value="UniProtKB-KW"/>
</dbReference>
<keyword evidence="12 14" id="KW-0961">Cell wall biogenesis/degradation</keyword>
<evidence type="ECO:0000256" key="9">
    <source>
        <dbReference type="ARBA" id="ARBA00022960"/>
    </source>
</evidence>
<evidence type="ECO:0000259" key="17">
    <source>
        <dbReference type="Pfam" id="PF08245"/>
    </source>
</evidence>
<dbReference type="NCBIfam" id="TIGR01082">
    <property type="entry name" value="murC"/>
    <property type="match status" value="1"/>
</dbReference>
<dbReference type="STRING" id="592015.HMPREF1705_03558"/>
<evidence type="ECO:0000256" key="3">
    <source>
        <dbReference type="ARBA" id="ARBA00012211"/>
    </source>
</evidence>
<keyword evidence="6 14" id="KW-0132">Cell division</keyword>
<dbReference type="SUPFAM" id="SSF51984">
    <property type="entry name" value="MurCD N-terminal domain"/>
    <property type="match status" value="1"/>
</dbReference>
<dbReference type="GO" id="GO:0008763">
    <property type="term" value="F:UDP-N-acetylmuramate-L-alanine ligase activity"/>
    <property type="evidence" value="ECO:0007669"/>
    <property type="project" value="UniProtKB-UniRule"/>
</dbReference>
<keyword evidence="4 14" id="KW-0963">Cytoplasm</keyword>
<reference evidence="19" key="1">
    <citation type="submission" date="2012-09" db="EMBL/GenBank/DDBJ databases">
        <authorList>
            <person name="Weinstock G."/>
            <person name="Sodergren E."/>
            <person name="Clifton S."/>
            <person name="Fulton L."/>
            <person name="Fulton B."/>
            <person name="Courtney L."/>
            <person name="Fronick C."/>
            <person name="Harrison M."/>
            <person name="Strong C."/>
            <person name="Farmer C."/>
            <person name="Delehaunty K."/>
            <person name="Markovic C."/>
            <person name="Hall O."/>
            <person name="Minx P."/>
            <person name="Tomlinson C."/>
            <person name="Mitreva M."/>
            <person name="Nelson J."/>
            <person name="Hou S."/>
            <person name="Wollam A."/>
            <person name="Pepin K.H."/>
            <person name="Johnson M."/>
            <person name="Bhonagiri V."/>
            <person name="Nash W.E."/>
            <person name="Suruliraj S."/>
            <person name="Warren W."/>
            <person name="Chinwalla A."/>
            <person name="Mardis E.R."/>
            <person name="Wilson R.K."/>
        </authorList>
    </citation>
    <scope>NUCLEOTIDE SEQUENCE [LARGE SCALE GENOMIC DNA]</scope>
    <source>
        <strain evidence="19">OS1</strain>
    </source>
</reference>
<dbReference type="AlphaFoldDB" id="A0A0T5XD42"/>
<accession>A0A0T5XD42</accession>
<dbReference type="InterPro" id="IPR050061">
    <property type="entry name" value="MurCDEF_pg_biosynth"/>
</dbReference>
<dbReference type="SUPFAM" id="SSF53623">
    <property type="entry name" value="MurD-like peptide ligases, catalytic domain"/>
    <property type="match status" value="1"/>
</dbReference>
<evidence type="ECO:0000256" key="6">
    <source>
        <dbReference type="ARBA" id="ARBA00022618"/>
    </source>
</evidence>
<dbReference type="PANTHER" id="PTHR43445:SF3">
    <property type="entry name" value="UDP-N-ACETYLMURAMATE--L-ALANINE LIGASE"/>
    <property type="match status" value="1"/>
</dbReference>
<keyword evidence="7 14" id="KW-0547">Nucleotide-binding</keyword>
<gene>
    <name evidence="14" type="primary">murC</name>
    <name evidence="18" type="ORF">HMPREF1705_03558</name>
</gene>
<comment type="catalytic activity">
    <reaction evidence="13 14">
        <text>UDP-N-acetyl-alpha-D-muramate + L-alanine + ATP = UDP-N-acetyl-alpha-D-muramoyl-L-alanine + ADP + phosphate + H(+)</text>
        <dbReference type="Rhea" id="RHEA:23372"/>
        <dbReference type="ChEBI" id="CHEBI:15378"/>
        <dbReference type="ChEBI" id="CHEBI:30616"/>
        <dbReference type="ChEBI" id="CHEBI:43474"/>
        <dbReference type="ChEBI" id="CHEBI:57972"/>
        <dbReference type="ChEBI" id="CHEBI:70757"/>
        <dbReference type="ChEBI" id="CHEBI:83898"/>
        <dbReference type="ChEBI" id="CHEBI:456216"/>
        <dbReference type="EC" id="6.3.2.8"/>
    </reaction>
</comment>
<dbReference type="GO" id="GO:0008360">
    <property type="term" value="P:regulation of cell shape"/>
    <property type="evidence" value="ECO:0007669"/>
    <property type="project" value="UniProtKB-KW"/>
</dbReference>
<feature type="domain" description="Mur ligase C-terminal" evidence="16">
    <location>
        <begin position="326"/>
        <end position="457"/>
    </location>
</feature>
<evidence type="ECO:0000256" key="10">
    <source>
        <dbReference type="ARBA" id="ARBA00022984"/>
    </source>
</evidence>
<evidence type="ECO:0000313" key="19">
    <source>
        <dbReference type="Proteomes" id="UP000005273"/>
    </source>
</evidence>
<dbReference type="RefSeq" id="WP_009201023.1">
    <property type="nucleotide sequence ID" value="NZ_ACJX03000001.1"/>
</dbReference>
<evidence type="ECO:0000256" key="13">
    <source>
        <dbReference type="ARBA" id="ARBA00047833"/>
    </source>
</evidence>
<dbReference type="InterPro" id="IPR005758">
    <property type="entry name" value="UDP-N-AcMur_Ala_ligase_MurC"/>
</dbReference>
<dbReference type="Pfam" id="PF02875">
    <property type="entry name" value="Mur_ligase_C"/>
    <property type="match status" value="1"/>
</dbReference>
<comment type="subcellular location">
    <subcellularLocation>
        <location evidence="1 14">Cytoplasm</location>
    </subcellularLocation>
</comment>
<evidence type="ECO:0000256" key="4">
    <source>
        <dbReference type="ARBA" id="ARBA00022490"/>
    </source>
</evidence>
<dbReference type="Pfam" id="PF08245">
    <property type="entry name" value="Mur_ligase_M"/>
    <property type="match status" value="1"/>
</dbReference>
<evidence type="ECO:0000256" key="1">
    <source>
        <dbReference type="ARBA" id="ARBA00004496"/>
    </source>
</evidence>
<dbReference type="EC" id="6.3.2.8" evidence="3 14"/>
<comment type="pathway">
    <text evidence="2 14">Cell wall biogenesis; peptidoglycan biosynthesis.</text>
</comment>
<dbReference type="HAMAP" id="MF_00046">
    <property type="entry name" value="MurC"/>
    <property type="match status" value="1"/>
</dbReference>
<dbReference type="Pfam" id="PF01225">
    <property type="entry name" value="Mur_ligase"/>
    <property type="match status" value="1"/>
</dbReference>
<dbReference type="Gene3D" id="3.40.50.720">
    <property type="entry name" value="NAD(P)-binding Rossmann-like Domain"/>
    <property type="match status" value="1"/>
</dbReference>